<keyword evidence="2" id="KW-1185">Reference proteome</keyword>
<reference evidence="1 2" key="1">
    <citation type="journal article" date="2021" name="BMC Genomics">
        <title>Telomere-to-telomere genome assembly of asparaginase-producing Trichoderma simmonsii.</title>
        <authorList>
            <person name="Chung D."/>
            <person name="Kwon Y.M."/>
            <person name="Yang Y."/>
        </authorList>
    </citation>
    <scope>NUCLEOTIDE SEQUENCE [LARGE SCALE GENOMIC DNA]</scope>
    <source>
        <strain evidence="1 2">GH-Sj1</strain>
    </source>
</reference>
<dbReference type="AlphaFoldDB" id="A0A8G0L7B1"/>
<evidence type="ECO:0000313" key="2">
    <source>
        <dbReference type="Proteomes" id="UP000826661"/>
    </source>
</evidence>
<accession>A0A8G0L7B1</accession>
<gene>
    <name evidence="1" type="ORF">H0G86_001968</name>
</gene>
<evidence type="ECO:0000313" key="1">
    <source>
        <dbReference type="EMBL" id="QYS94639.1"/>
    </source>
</evidence>
<protein>
    <submittedName>
        <fullName evidence="1">Uncharacterized protein</fullName>
    </submittedName>
</protein>
<dbReference type="EMBL" id="CP075864">
    <property type="protein sequence ID" value="QYS94639.1"/>
    <property type="molecule type" value="Genomic_DNA"/>
</dbReference>
<name>A0A8G0L7B1_9HYPO</name>
<organism evidence="1 2">
    <name type="scientific">Trichoderma simmonsii</name>
    <dbReference type="NCBI Taxonomy" id="1491479"/>
    <lineage>
        <taxon>Eukaryota</taxon>
        <taxon>Fungi</taxon>
        <taxon>Dikarya</taxon>
        <taxon>Ascomycota</taxon>
        <taxon>Pezizomycotina</taxon>
        <taxon>Sordariomycetes</taxon>
        <taxon>Hypocreomycetidae</taxon>
        <taxon>Hypocreales</taxon>
        <taxon>Hypocreaceae</taxon>
        <taxon>Trichoderma</taxon>
    </lineage>
</organism>
<sequence>MIPSVPLVVPNLGPKAEPRRALQALPFGSIRGCQSAPGWLHGTLQKPVSAQGYATMREEARRFLLGGQQNSDIVFILSIFQRKSGQVGESRSIHMECHGL</sequence>
<proteinExistence type="predicted"/>
<dbReference type="Proteomes" id="UP000826661">
    <property type="component" value="Chromosome I"/>
</dbReference>